<dbReference type="GeneID" id="58089798"/>
<dbReference type="GO" id="GO:0005524">
    <property type="term" value="F:ATP binding"/>
    <property type="evidence" value="ECO:0007669"/>
    <property type="project" value="UniProtKB-KW"/>
</dbReference>
<reference evidence="18 19" key="1">
    <citation type="journal article" date="2019" name="Sci. Transl. Med.">
        <title>Quorum sensing between bacterial species on the skin protects against epidermal injury in atopic dermatitis.</title>
        <authorList>
            <person name="Williams M.R."/>
        </authorList>
    </citation>
    <scope>NUCLEOTIDE SEQUENCE [LARGE SCALE GENOMIC DNA]</scope>
    <source>
        <strain evidence="18 19">E7</strain>
    </source>
</reference>
<evidence type="ECO:0000259" key="17">
    <source>
        <dbReference type="PROSITE" id="PS50885"/>
    </source>
</evidence>
<dbReference type="SUPFAM" id="SSF47384">
    <property type="entry name" value="Homodimeric domain of signal transducing histidine kinase"/>
    <property type="match status" value="1"/>
</dbReference>
<evidence type="ECO:0000256" key="13">
    <source>
        <dbReference type="ARBA" id="ARBA00023012"/>
    </source>
</evidence>
<dbReference type="InterPro" id="IPR005467">
    <property type="entry name" value="His_kinase_dom"/>
</dbReference>
<evidence type="ECO:0000256" key="8">
    <source>
        <dbReference type="ARBA" id="ARBA00022692"/>
    </source>
</evidence>
<dbReference type="InterPro" id="IPR003661">
    <property type="entry name" value="HisK_dim/P_dom"/>
</dbReference>
<dbReference type="Gene3D" id="6.10.340.10">
    <property type="match status" value="1"/>
</dbReference>
<evidence type="ECO:0000259" key="16">
    <source>
        <dbReference type="PROSITE" id="PS50109"/>
    </source>
</evidence>
<evidence type="ECO:0000313" key="18">
    <source>
        <dbReference type="EMBL" id="TBW72157.1"/>
    </source>
</evidence>
<dbReference type="GO" id="GO:0000155">
    <property type="term" value="F:phosphorelay sensor kinase activity"/>
    <property type="evidence" value="ECO:0007669"/>
    <property type="project" value="InterPro"/>
</dbReference>
<feature type="domain" description="Histidine kinase" evidence="16">
    <location>
        <begin position="240"/>
        <end position="456"/>
    </location>
</feature>
<keyword evidence="14 15" id="KW-0472">Membrane</keyword>
<dbReference type="PROSITE" id="PS50885">
    <property type="entry name" value="HAMP"/>
    <property type="match status" value="1"/>
</dbReference>
<evidence type="ECO:0000256" key="7">
    <source>
        <dbReference type="ARBA" id="ARBA00022679"/>
    </source>
</evidence>
<dbReference type="PRINTS" id="PR00344">
    <property type="entry name" value="BCTRLSENSOR"/>
</dbReference>
<dbReference type="SUPFAM" id="SSF55874">
    <property type="entry name" value="ATPase domain of HSP90 chaperone/DNA topoisomerase II/histidine kinase"/>
    <property type="match status" value="1"/>
</dbReference>
<evidence type="ECO:0000256" key="3">
    <source>
        <dbReference type="ARBA" id="ARBA00012438"/>
    </source>
</evidence>
<evidence type="ECO:0000256" key="15">
    <source>
        <dbReference type="SAM" id="Phobius"/>
    </source>
</evidence>
<evidence type="ECO:0000256" key="1">
    <source>
        <dbReference type="ARBA" id="ARBA00000085"/>
    </source>
</evidence>
<dbReference type="Gene3D" id="1.10.287.130">
    <property type="match status" value="1"/>
</dbReference>
<comment type="catalytic activity">
    <reaction evidence="1">
        <text>ATP + protein L-histidine = ADP + protein N-phospho-L-histidine.</text>
        <dbReference type="EC" id="2.7.13.3"/>
    </reaction>
</comment>
<keyword evidence="10 18" id="KW-0418">Kinase</keyword>
<evidence type="ECO:0000256" key="12">
    <source>
        <dbReference type="ARBA" id="ARBA00022989"/>
    </source>
</evidence>
<accession>A0A4Q9WA88</accession>
<dbReference type="Pfam" id="PF00512">
    <property type="entry name" value="HisKA"/>
    <property type="match status" value="1"/>
</dbReference>
<evidence type="ECO:0000256" key="11">
    <source>
        <dbReference type="ARBA" id="ARBA00022840"/>
    </source>
</evidence>
<keyword evidence="9" id="KW-0547">Nucleotide-binding</keyword>
<dbReference type="Proteomes" id="UP000293637">
    <property type="component" value="Unassembled WGS sequence"/>
</dbReference>
<name>A0A4Q9WA88_STALU</name>
<sequence>MIKQRKLKYKWMIITTLIMFLTILLFCLVIIFFLKDTLKDGELDEAERSSKDIANLLESKPIDTISPLDISASLENFQEVLIYDHNGKKLFQTANNNATHFYPGFDKNNHDRIKIMSRNGEDYIVLTETVDTPSFHGYTVLVHSLQKFNNTVGSIYVVALVFCIIATIITAGISYIFSSQITKPIVTMSNKMIQIRRDGFQKKLELTTNYEETDNLIDTFNDMMLQIEESFNQQRQFVEDASHELRTPLQIIQGHLNLIQRWGKKDPAVLEESLNISIEEMNRITKLVEELLLLSKDNVTHSANEHEPVDINIEIRTRIKSLEQLHPDYNFELNLSPKQLLLYMNRHQFEQLLLIFLDNAMKYDTKRKKIKVETQLRNKLITIKITDHGQGIPKADQEFIFDRFYRVDKSRARSQGGNGLGLSIAEKLATANGGYITVDSEVNQYTTFTIQFAKDANLA</sequence>
<dbReference type="InterPro" id="IPR041610">
    <property type="entry name" value="ArlS_N"/>
</dbReference>
<keyword evidence="13" id="KW-0902">Two-component regulatory system</keyword>
<evidence type="ECO:0000256" key="5">
    <source>
        <dbReference type="ARBA" id="ARBA00022475"/>
    </source>
</evidence>
<keyword evidence="6" id="KW-0597">Phosphoprotein</keyword>
<dbReference type="CDD" id="cd00075">
    <property type="entry name" value="HATPase"/>
    <property type="match status" value="1"/>
</dbReference>
<dbReference type="AlphaFoldDB" id="A0A4Q9WA88"/>
<dbReference type="PROSITE" id="PS50109">
    <property type="entry name" value="HIS_KIN"/>
    <property type="match status" value="1"/>
</dbReference>
<dbReference type="Pfam" id="PF02518">
    <property type="entry name" value="HATPase_c"/>
    <property type="match status" value="1"/>
</dbReference>
<evidence type="ECO:0000256" key="4">
    <source>
        <dbReference type="ARBA" id="ARBA00015735"/>
    </source>
</evidence>
<dbReference type="GO" id="GO:0005886">
    <property type="term" value="C:plasma membrane"/>
    <property type="evidence" value="ECO:0007669"/>
    <property type="project" value="UniProtKB-SubCell"/>
</dbReference>
<evidence type="ECO:0000256" key="2">
    <source>
        <dbReference type="ARBA" id="ARBA00004651"/>
    </source>
</evidence>
<dbReference type="InterPro" id="IPR036097">
    <property type="entry name" value="HisK_dim/P_sf"/>
</dbReference>
<keyword evidence="5" id="KW-1003">Cell membrane</keyword>
<comment type="caution">
    <text evidence="18">The sequence shown here is derived from an EMBL/GenBank/DDBJ whole genome shotgun (WGS) entry which is preliminary data.</text>
</comment>
<dbReference type="InterPro" id="IPR003594">
    <property type="entry name" value="HATPase_dom"/>
</dbReference>
<dbReference type="Gene3D" id="3.30.565.10">
    <property type="entry name" value="Histidine kinase-like ATPase, C-terminal domain"/>
    <property type="match status" value="1"/>
</dbReference>
<dbReference type="Pfam" id="PF18719">
    <property type="entry name" value="ArlS_N"/>
    <property type="match status" value="1"/>
</dbReference>
<dbReference type="EMBL" id="SCHB01000004">
    <property type="protein sequence ID" value="TBW72157.1"/>
    <property type="molecule type" value="Genomic_DNA"/>
</dbReference>
<dbReference type="FunFam" id="1.10.287.130:FF:000001">
    <property type="entry name" value="Two-component sensor histidine kinase"/>
    <property type="match status" value="1"/>
</dbReference>
<proteinExistence type="predicted"/>
<evidence type="ECO:0000256" key="6">
    <source>
        <dbReference type="ARBA" id="ARBA00022553"/>
    </source>
</evidence>
<keyword evidence="11" id="KW-0067">ATP-binding</keyword>
<dbReference type="PANTHER" id="PTHR45528">
    <property type="entry name" value="SENSOR HISTIDINE KINASE CPXA"/>
    <property type="match status" value="1"/>
</dbReference>
<dbReference type="FunFam" id="3.30.565.10:FF:000006">
    <property type="entry name" value="Sensor histidine kinase WalK"/>
    <property type="match status" value="1"/>
</dbReference>
<feature type="transmembrane region" description="Helical" evidence="15">
    <location>
        <begin position="12"/>
        <end position="34"/>
    </location>
</feature>
<evidence type="ECO:0000313" key="19">
    <source>
        <dbReference type="Proteomes" id="UP000293637"/>
    </source>
</evidence>
<organism evidence="18 19">
    <name type="scientific">Staphylococcus lugdunensis</name>
    <dbReference type="NCBI Taxonomy" id="28035"/>
    <lineage>
        <taxon>Bacteria</taxon>
        <taxon>Bacillati</taxon>
        <taxon>Bacillota</taxon>
        <taxon>Bacilli</taxon>
        <taxon>Bacillales</taxon>
        <taxon>Staphylococcaceae</taxon>
        <taxon>Staphylococcus</taxon>
    </lineage>
</organism>
<evidence type="ECO:0000256" key="10">
    <source>
        <dbReference type="ARBA" id="ARBA00022777"/>
    </source>
</evidence>
<dbReference type="SMART" id="SM00387">
    <property type="entry name" value="HATPase_c"/>
    <property type="match status" value="1"/>
</dbReference>
<keyword evidence="12 15" id="KW-1133">Transmembrane helix</keyword>
<dbReference type="RefSeq" id="WP_037540381.1">
    <property type="nucleotide sequence ID" value="NZ_AP021848.1"/>
</dbReference>
<dbReference type="InterPro" id="IPR050398">
    <property type="entry name" value="HssS/ArlS-like"/>
</dbReference>
<dbReference type="CDD" id="cd00082">
    <property type="entry name" value="HisKA"/>
    <property type="match status" value="1"/>
</dbReference>
<dbReference type="InterPro" id="IPR036890">
    <property type="entry name" value="HATPase_C_sf"/>
</dbReference>
<evidence type="ECO:0000256" key="9">
    <source>
        <dbReference type="ARBA" id="ARBA00022741"/>
    </source>
</evidence>
<evidence type="ECO:0000256" key="14">
    <source>
        <dbReference type="ARBA" id="ARBA00023136"/>
    </source>
</evidence>
<dbReference type="InterPro" id="IPR004358">
    <property type="entry name" value="Sig_transdc_His_kin-like_C"/>
</dbReference>
<dbReference type="PANTHER" id="PTHR45528:SF1">
    <property type="entry name" value="SENSOR HISTIDINE KINASE CPXA"/>
    <property type="match status" value="1"/>
</dbReference>
<keyword evidence="7" id="KW-0808">Transferase</keyword>
<gene>
    <name evidence="18" type="ORF">EQ812_07720</name>
</gene>
<dbReference type="InterPro" id="IPR003660">
    <property type="entry name" value="HAMP_dom"/>
</dbReference>
<dbReference type="SMART" id="SM00388">
    <property type="entry name" value="HisKA"/>
    <property type="match status" value="1"/>
</dbReference>
<dbReference type="EC" id="2.7.13.3" evidence="3"/>
<comment type="subcellular location">
    <subcellularLocation>
        <location evidence="2">Cell membrane</location>
        <topology evidence="2">Multi-pass membrane protein</topology>
    </subcellularLocation>
</comment>
<keyword evidence="8 15" id="KW-0812">Transmembrane</keyword>
<protein>
    <recommendedName>
        <fullName evidence="4">Signal transduction histidine-protein kinase ArlS</fullName>
        <ecNumber evidence="3">2.7.13.3</ecNumber>
    </recommendedName>
</protein>
<feature type="transmembrane region" description="Helical" evidence="15">
    <location>
        <begin position="155"/>
        <end position="178"/>
    </location>
</feature>
<feature type="domain" description="HAMP" evidence="17">
    <location>
        <begin position="179"/>
        <end position="232"/>
    </location>
</feature>